<organism evidence="3 4">
    <name type="scientific">Psychroflexus salinarum</name>
    <dbReference type="NCBI Taxonomy" id="546024"/>
    <lineage>
        <taxon>Bacteria</taxon>
        <taxon>Pseudomonadati</taxon>
        <taxon>Bacteroidota</taxon>
        <taxon>Flavobacteriia</taxon>
        <taxon>Flavobacteriales</taxon>
        <taxon>Flavobacteriaceae</taxon>
        <taxon>Psychroflexus</taxon>
    </lineage>
</organism>
<evidence type="ECO:0000313" key="4">
    <source>
        <dbReference type="Proteomes" id="UP001597049"/>
    </source>
</evidence>
<dbReference type="RefSeq" id="WP_379658446.1">
    <property type="nucleotide sequence ID" value="NZ_JBHTIV010000013.1"/>
</dbReference>
<dbReference type="EMBL" id="JBHTIV010000013">
    <property type="protein sequence ID" value="MFD0933142.1"/>
    <property type="molecule type" value="Genomic_DNA"/>
</dbReference>
<evidence type="ECO:0000259" key="2">
    <source>
        <dbReference type="Pfam" id="PF13649"/>
    </source>
</evidence>
<proteinExistence type="predicted"/>
<gene>
    <name evidence="3" type="ORF">ACFQ0R_11090</name>
</gene>
<dbReference type="Proteomes" id="UP001597049">
    <property type="component" value="Unassembled WGS sequence"/>
</dbReference>
<dbReference type="Pfam" id="PF13649">
    <property type="entry name" value="Methyltransf_25"/>
    <property type="match status" value="1"/>
</dbReference>
<dbReference type="PANTHER" id="PTHR43861">
    <property type="entry name" value="TRANS-ACONITATE 2-METHYLTRANSFERASE-RELATED"/>
    <property type="match status" value="1"/>
</dbReference>
<keyword evidence="3" id="KW-0489">Methyltransferase</keyword>
<evidence type="ECO:0000313" key="3">
    <source>
        <dbReference type="EMBL" id="MFD0933142.1"/>
    </source>
</evidence>
<protein>
    <submittedName>
        <fullName evidence="3">Methyltransferase domain-containing protein</fullName>
    </submittedName>
</protein>
<dbReference type="PANTHER" id="PTHR43861:SF3">
    <property type="entry name" value="PUTATIVE (AFU_ORTHOLOGUE AFUA_2G14390)-RELATED"/>
    <property type="match status" value="1"/>
</dbReference>
<evidence type="ECO:0000256" key="1">
    <source>
        <dbReference type="ARBA" id="ARBA00022679"/>
    </source>
</evidence>
<dbReference type="InterPro" id="IPR029063">
    <property type="entry name" value="SAM-dependent_MTases_sf"/>
</dbReference>
<keyword evidence="4" id="KW-1185">Reference proteome</keyword>
<dbReference type="Gene3D" id="3.40.50.150">
    <property type="entry name" value="Vaccinia Virus protein VP39"/>
    <property type="match status" value="1"/>
</dbReference>
<dbReference type="InterPro" id="IPR041698">
    <property type="entry name" value="Methyltransf_25"/>
</dbReference>
<sequence length="200" mass="22992">MKEFWNERFAKEEYVYGTEPNSFLKSELEKINIKGNALFPMEGEGRNACHIAQKGWNVDAFDFSESGKEKALKLCKLNNVSITYELSKVEDYQFEFEKYDLVALIYAHVAPESRLKLHRNIINSLKPGGIVILEAFHPKQLNDQYTSGGPKNKDMLYDLDSVKNDFKDLSEIHSEELEIDLTEGDFHQGKGFVTRFIGVK</sequence>
<name>A0ABW3GSU9_9FLAO</name>
<accession>A0ABW3GSU9</accession>
<dbReference type="SUPFAM" id="SSF53335">
    <property type="entry name" value="S-adenosyl-L-methionine-dependent methyltransferases"/>
    <property type="match status" value="1"/>
</dbReference>
<feature type="domain" description="Methyltransferase" evidence="2">
    <location>
        <begin position="43"/>
        <end position="129"/>
    </location>
</feature>
<dbReference type="GO" id="GO:0008168">
    <property type="term" value="F:methyltransferase activity"/>
    <property type="evidence" value="ECO:0007669"/>
    <property type="project" value="UniProtKB-KW"/>
</dbReference>
<reference evidence="4" key="1">
    <citation type="journal article" date="2019" name="Int. J. Syst. Evol. Microbiol.">
        <title>The Global Catalogue of Microorganisms (GCM) 10K type strain sequencing project: providing services to taxonomists for standard genome sequencing and annotation.</title>
        <authorList>
            <consortium name="The Broad Institute Genomics Platform"/>
            <consortium name="The Broad Institute Genome Sequencing Center for Infectious Disease"/>
            <person name="Wu L."/>
            <person name="Ma J."/>
        </authorList>
    </citation>
    <scope>NUCLEOTIDE SEQUENCE [LARGE SCALE GENOMIC DNA]</scope>
    <source>
        <strain evidence="4">CCUG 56752</strain>
    </source>
</reference>
<keyword evidence="1" id="KW-0808">Transferase</keyword>
<dbReference type="CDD" id="cd02440">
    <property type="entry name" value="AdoMet_MTases"/>
    <property type="match status" value="1"/>
</dbReference>
<dbReference type="GO" id="GO:0032259">
    <property type="term" value="P:methylation"/>
    <property type="evidence" value="ECO:0007669"/>
    <property type="project" value="UniProtKB-KW"/>
</dbReference>
<comment type="caution">
    <text evidence="3">The sequence shown here is derived from an EMBL/GenBank/DDBJ whole genome shotgun (WGS) entry which is preliminary data.</text>
</comment>